<dbReference type="PANTHER" id="PTHR42920:SF5">
    <property type="entry name" value="EAMA DOMAIN-CONTAINING PROTEIN"/>
    <property type="match status" value="1"/>
</dbReference>
<dbReference type="InterPro" id="IPR051258">
    <property type="entry name" value="Diverse_Substrate_Transporter"/>
</dbReference>
<evidence type="ECO:0000313" key="8">
    <source>
        <dbReference type="EMBL" id="AXA59985.1"/>
    </source>
</evidence>
<feature type="transmembrane region" description="Helical" evidence="6">
    <location>
        <begin position="277"/>
        <end position="295"/>
    </location>
</feature>
<evidence type="ECO:0000313" key="9">
    <source>
        <dbReference type="Proteomes" id="UP000251666"/>
    </source>
</evidence>
<feature type="domain" description="EamA" evidence="7">
    <location>
        <begin position="22"/>
        <end position="151"/>
    </location>
</feature>
<feature type="transmembrane region" description="Helical" evidence="6">
    <location>
        <begin position="49"/>
        <end position="69"/>
    </location>
</feature>
<evidence type="ECO:0000256" key="3">
    <source>
        <dbReference type="ARBA" id="ARBA00022692"/>
    </source>
</evidence>
<dbReference type="AlphaFoldDB" id="A0A1G7NGP1"/>
<dbReference type="SUPFAM" id="SSF103481">
    <property type="entry name" value="Multidrug resistance efflux transporter EmrE"/>
    <property type="match status" value="2"/>
</dbReference>
<evidence type="ECO:0000256" key="1">
    <source>
        <dbReference type="ARBA" id="ARBA00004651"/>
    </source>
</evidence>
<dbReference type="InterPro" id="IPR037185">
    <property type="entry name" value="EmrE-like"/>
</dbReference>
<evidence type="ECO:0000256" key="5">
    <source>
        <dbReference type="ARBA" id="ARBA00023136"/>
    </source>
</evidence>
<evidence type="ECO:0000256" key="4">
    <source>
        <dbReference type="ARBA" id="ARBA00022989"/>
    </source>
</evidence>
<keyword evidence="3 6" id="KW-0812">Transmembrane</keyword>
<dbReference type="InterPro" id="IPR000620">
    <property type="entry name" value="EamA_dom"/>
</dbReference>
<sequence length="314" mass="33146">MLEVCSAPCHVGTMKSKTITSNVLLMGAAIIWGCAFVPQKIGMDSIGPFWFTAIRFTVGTILILPLLYFEKDTVKLTSKDWMKGVAVGVILFGGINLQQVALIYASVANTGFITGLYVALVPLLCLFAGQRHGAGLWVGVILAVIGLYLLSVHGALQVNPGDLLTLLSSLFWALQVIALSSFCHSLPPIKLAIIQSGTCLLMSLMLALVVEPISGQMVRDAYIPLLYGSVMSVAVGFTLQILAQRHIKAAHSAIILSTESVIAAVAAWAILGETLGAREILGCILILAGTLIAQFSGAQLSASPVPSTEGRQVT</sequence>
<dbReference type="KEGG" id="pthv:CE140_07990"/>
<dbReference type="Proteomes" id="UP000251666">
    <property type="component" value="Chromosome"/>
</dbReference>
<comment type="subcellular location">
    <subcellularLocation>
        <location evidence="1">Cell membrane</location>
        <topology evidence="1">Multi-pass membrane protein</topology>
    </subcellularLocation>
</comment>
<dbReference type="EMBL" id="CP022202">
    <property type="protein sequence ID" value="AXA59985.1"/>
    <property type="molecule type" value="Genomic_DNA"/>
</dbReference>
<dbReference type="OrthoDB" id="9804865at2"/>
<keyword evidence="2" id="KW-1003">Cell membrane</keyword>
<protein>
    <submittedName>
        <fullName evidence="8">EamA/RhaT family transporter</fullName>
    </submittedName>
</protein>
<feature type="transmembrane region" description="Helical" evidence="6">
    <location>
        <begin position="134"/>
        <end position="151"/>
    </location>
</feature>
<dbReference type="GO" id="GO:0005886">
    <property type="term" value="C:plasma membrane"/>
    <property type="evidence" value="ECO:0007669"/>
    <property type="project" value="UniProtKB-SubCell"/>
</dbReference>
<dbReference type="Pfam" id="PF00892">
    <property type="entry name" value="EamA"/>
    <property type="match status" value="2"/>
</dbReference>
<feature type="transmembrane region" description="Helical" evidence="6">
    <location>
        <begin position="81"/>
        <end position="97"/>
    </location>
</feature>
<feature type="transmembrane region" description="Helical" evidence="6">
    <location>
        <begin position="249"/>
        <end position="271"/>
    </location>
</feature>
<evidence type="ECO:0000256" key="2">
    <source>
        <dbReference type="ARBA" id="ARBA00022475"/>
    </source>
</evidence>
<name>A0A1G7NGP1_9PSED</name>
<keyword evidence="4 6" id="KW-1133">Transmembrane helix</keyword>
<feature type="domain" description="EamA" evidence="7">
    <location>
        <begin position="160"/>
        <end position="292"/>
    </location>
</feature>
<dbReference type="PANTHER" id="PTHR42920">
    <property type="entry name" value="OS03G0707200 PROTEIN-RELATED"/>
    <property type="match status" value="1"/>
</dbReference>
<keyword evidence="9" id="KW-1185">Reference proteome</keyword>
<proteinExistence type="predicted"/>
<keyword evidence="5 6" id="KW-0472">Membrane</keyword>
<organism evidence="8 9">
    <name type="scientific">Pseudomonas thivervalensis</name>
    <dbReference type="NCBI Taxonomy" id="86265"/>
    <lineage>
        <taxon>Bacteria</taxon>
        <taxon>Pseudomonadati</taxon>
        <taxon>Pseudomonadota</taxon>
        <taxon>Gammaproteobacteria</taxon>
        <taxon>Pseudomonadales</taxon>
        <taxon>Pseudomonadaceae</taxon>
        <taxon>Pseudomonas</taxon>
    </lineage>
</organism>
<evidence type="ECO:0000259" key="7">
    <source>
        <dbReference type="Pfam" id="PF00892"/>
    </source>
</evidence>
<feature type="transmembrane region" description="Helical" evidence="6">
    <location>
        <begin position="222"/>
        <end position="242"/>
    </location>
</feature>
<evidence type="ECO:0000256" key="6">
    <source>
        <dbReference type="SAM" id="Phobius"/>
    </source>
</evidence>
<accession>A0A1G7NGP1</accession>
<gene>
    <name evidence="8" type="ORF">CEQ51_07830</name>
</gene>
<reference evidence="9" key="1">
    <citation type="journal article" date="2021" name="Front. Microbiol.">
        <title>Genomic Analysis of the 1-Aminocyclopropane-1-Carboxylate Deaminase-Producing Pseudomonas thivervalensis SC5 Reveals Its Multifaceted Roles in Soil and in Beneficial Interactions With Plants.</title>
        <authorList>
            <person name="Nascimento F.X."/>
            <person name="Uron P."/>
            <person name="Glick B.R."/>
            <person name="Giachini A."/>
            <person name="Rossi M.J."/>
        </authorList>
    </citation>
    <scope>NUCLEOTIDE SEQUENCE [LARGE SCALE GENOMIC DNA]</scope>
    <source>
        <strain evidence="9">PLM3</strain>
    </source>
</reference>
<feature type="transmembrane region" description="Helical" evidence="6">
    <location>
        <begin position="103"/>
        <end position="127"/>
    </location>
</feature>
<feature type="transmembrane region" description="Helical" evidence="6">
    <location>
        <begin position="191"/>
        <end position="210"/>
    </location>
</feature>
<feature type="transmembrane region" description="Helical" evidence="6">
    <location>
        <begin position="23"/>
        <end position="43"/>
    </location>
</feature>